<evidence type="ECO:0000256" key="6">
    <source>
        <dbReference type="ARBA" id="ARBA00022857"/>
    </source>
</evidence>
<evidence type="ECO:0000313" key="11">
    <source>
        <dbReference type="EMBL" id="PVV02616.1"/>
    </source>
</evidence>
<dbReference type="Gene3D" id="2.40.30.10">
    <property type="entry name" value="Translation factors"/>
    <property type="match status" value="1"/>
</dbReference>
<evidence type="ECO:0000256" key="2">
    <source>
        <dbReference type="ARBA" id="ARBA00001974"/>
    </source>
</evidence>
<dbReference type="InterPro" id="IPR008254">
    <property type="entry name" value="Flavodoxin/NO_synth"/>
</dbReference>
<dbReference type="InterPro" id="IPR001709">
    <property type="entry name" value="Flavoprot_Pyr_Nucl_cyt_Rdtase"/>
</dbReference>
<dbReference type="PROSITE" id="PS51384">
    <property type="entry name" value="FAD_FR"/>
    <property type="match status" value="1"/>
</dbReference>
<evidence type="ECO:0000259" key="9">
    <source>
        <dbReference type="PROSITE" id="PS50902"/>
    </source>
</evidence>
<dbReference type="InterPro" id="IPR001094">
    <property type="entry name" value="Flavdoxin-like"/>
</dbReference>
<dbReference type="Gene3D" id="3.40.50.80">
    <property type="entry name" value="Nucleotide-binding domain of ferredoxin-NADP reductase (FNR) module"/>
    <property type="match status" value="1"/>
</dbReference>
<dbReference type="GO" id="GO:0016491">
    <property type="term" value="F:oxidoreductase activity"/>
    <property type="evidence" value="ECO:0007669"/>
    <property type="project" value="UniProtKB-KW"/>
</dbReference>
<dbReference type="SUPFAM" id="SSF52218">
    <property type="entry name" value="Flavoproteins"/>
    <property type="match status" value="1"/>
</dbReference>
<comment type="caution">
    <text evidence="11">The sequence shown here is derived from an EMBL/GenBank/DDBJ whole genome shotgun (WGS) entry which is preliminary data.</text>
</comment>
<dbReference type="GO" id="GO:0010181">
    <property type="term" value="F:FMN binding"/>
    <property type="evidence" value="ECO:0007669"/>
    <property type="project" value="InterPro"/>
</dbReference>
<dbReference type="Pfam" id="PF00667">
    <property type="entry name" value="FAD_binding_1"/>
    <property type="match status" value="1"/>
</dbReference>
<dbReference type="InterPro" id="IPR003097">
    <property type="entry name" value="CysJ-like_FAD-binding"/>
</dbReference>
<dbReference type="OrthoDB" id="1856718at2759"/>
<organism evidence="11 12">
    <name type="scientific">Smittium megazygosporum</name>
    <dbReference type="NCBI Taxonomy" id="133381"/>
    <lineage>
        <taxon>Eukaryota</taxon>
        <taxon>Fungi</taxon>
        <taxon>Fungi incertae sedis</taxon>
        <taxon>Zoopagomycota</taxon>
        <taxon>Kickxellomycotina</taxon>
        <taxon>Harpellomycetes</taxon>
        <taxon>Harpellales</taxon>
        <taxon>Legeriomycetaceae</taxon>
        <taxon>Smittium</taxon>
    </lineage>
</organism>
<dbReference type="Proteomes" id="UP000245609">
    <property type="component" value="Unassembled WGS sequence"/>
</dbReference>
<protein>
    <recommendedName>
        <fullName evidence="13">NADPH-dependent diflavin oxidoreductase 1</fullName>
    </recommendedName>
</protein>
<feature type="compositionally biased region" description="Basic and acidic residues" evidence="8">
    <location>
        <begin position="557"/>
        <end position="571"/>
    </location>
</feature>
<evidence type="ECO:0000256" key="7">
    <source>
        <dbReference type="ARBA" id="ARBA00023002"/>
    </source>
</evidence>
<keyword evidence="5" id="KW-0274">FAD</keyword>
<feature type="compositionally biased region" description="Polar residues" evidence="8">
    <location>
        <begin position="572"/>
        <end position="592"/>
    </location>
</feature>
<accession>A0A2T9ZDF6</accession>
<keyword evidence="7" id="KW-0560">Oxidoreductase</keyword>
<comment type="cofactor">
    <cofactor evidence="2">
        <name>FAD</name>
        <dbReference type="ChEBI" id="CHEBI:57692"/>
    </cofactor>
</comment>
<dbReference type="STRING" id="133381.A0A2T9ZDF6"/>
<keyword evidence="6" id="KW-0521">NADP</keyword>
<dbReference type="InterPro" id="IPR023173">
    <property type="entry name" value="NADPH_Cyt_P450_Rdtase_alpha"/>
</dbReference>
<dbReference type="AlphaFoldDB" id="A0A2T9ZDF6"/>
<evidence type="ECO:0000256" key="8">
    <source>
        <dbReference type="SAM" id="MobiDB-lite"/>
    </source>
</evidence>
<evidence type="ECO:0000256" key="3">
    <source>
        <dbReference type="ARBA" id="ARBA00022630"/>
    </source>
</evidence>
<dbReference type="PANTHER" id="PTHR19384">
    <property type="entry name" value="NITRIC OXIDE SYNTHASE-RELATED"/>
    <property type="match status" value="1"/>
</dbReference>
<reference evidence="11 12" key="1">
    <citation type="journal article" date="2018" name="MBio">
        <title>Comparative Genomics Reveals the Core Gene Toolbox for the Fungus-Insect Symbiosis.</title>
        <authorList>
            <person name="Wang Y."/>
            <person name="Stata M."/>
            <person name="Wang W."/>
            <person name="Stajich J.E."/>
            <person name="White M.M."/>
            <person name="Moncalvo J.M."/>
        </authorList>
    </citation>
    <scope>NUCLEOTIDE SEQUENCE [LARGE SCALE GENOMIC DNA]</scope>
    <source>
        <strain evidence="11 12">SC-DP-2</strain>
    </source>
</reference>
<dbReference type="SUPFAM" id="SSF63380">
    <property type="entry name" value="Riboflavin synthase domain-like"/>
    <property type="match status" value="1"/>
</dbReference>
<evidence type="ECO:0000313" key="12">
    <source>
        <dbReference type="Proteomes" id="UP000245609"/>
    </source>
</evidence>
<gene>
    <name evidence="11" type="ORF">BB560_002928</name>
</gene>
<dbReference type="PRINTS" id="PR00371">
    <property type="entry name" value="FPNCR"/>
</dbReference>
<keyword evidence="12" id="KW-1185">Reference proteome</keyword>
<evidence type="ECO:0000256" key="5">
    <source>
        <dbReference type="ARBA" id="ARBA00022827"/>
    </source>
</evidence>
<dbReference type="EMBL" id="MBFS01000384">
    <property type="protein sequence ID" value="PVV02616.1"/>
    <property type="molecule type" value="Genomic_DNA"/>
</dbReference>
<dbReference type="InterPro" id="IPR017938">
    <property type="entry name" value="Riboflavin_synthase-like_b-brl"/>
</dbReference>
<feature type="region of interest" description="Disordered" evidence="8">
    <location>
        <begin position="549"/>
        <end position="599"/>
    </location>
</feature>
<dbReference type="InterPro" id="IPR039261">
    <property type="entry name" value="FNR_nucleotide-bd"/>
</dbReference>
<evidence type="ECO:0008006" key="13">
    <source>
        <dbReference type="Google" id="ProtNLM"/>
    </source>
</evidence>
<evidence type="ECO:0000259" key="10">
    <source>
        <dbReference type="PROSITE" id="PS51384"/>
    </source>
</evidence>
<dbReference type="Pfam" id="PF00175">
    <property type="entry name" value="NAD_binding_1"/>
    <property type="match status" value="1"/>
</dbReference>
<evidence type="ECO:0000256" key="1">
    <source>
        <dbReference type="ARBA" id="ARBA00001917"/>
    </source>
</evidence>
<keyword evidence="4" id="KW-0288">FMN</keyword>
<dbReference type="InterPro" id="IPR029039">
    <property type="entry name" value="Flavoprotein-like_sf"/>
</dbReference>
<dbReference type="Gene3D" id="3.40.50.360">
    <property type="match status" value="1"/>
</dbReference>
<comment type="cofactor">
    <cofactor evidence="1">
        <name>FMN</name>
        <dbReference type="ChEBI" id="CHEBI:58210"/>
    </cofactor>
</comment>
<proteinExistence type="predicted"/>
<dbReference type="GO" id="GO:0005829">
    <property type="term" value="C:cytosol"/>
    <property type="evidence" value="ECO:0007669"/>
    <property type="project" value="TreeGrafter"/>
</dbReference>
<dbReference type="GO" id="GO:0050660">
    <property type="term" value="F:flavin adenine dinucleotide binding"/>
    <property type="evidence" value="ECO:0007669"/>
    <property type="project" value="TreeGrafter"/>
</dbReference>
<sequence>MLEEKSFLIVFASQTGTSEDVAAQLAYEANLQNYSTAVISFEELSWDMFMNTKRIVFICSTTGIGDPPDNMKAFWKLLLRRSLSNSLLKNHQVAVFGLGDSKYEKFNFVAKRLYRRLIMLGAQLWGGMELGLGDDQYYLGVNGIFDQWKNNLFKTIEPKSGTYSANDSSSIKIDDEPNCIYKLLEKQDDSEDESHSSDMEGEIVEKELLTDSNYEKKVVKILLLPKENSINGTTYVPGDFVSIRPRNDRQSSMELLELLGFSDCSDKLYKVERNIPPWALKTAEGNSLHPSNKAKKLVDIIEEMVDLNAIPKRMFFIIASKYAALESEREKLAELGSAEGLDLYWSYIVVPKRNVLETLQDFPSLKGNVPIGILLDILPRMYKRSYSISNYDPKTHQVRLTVAVVNYKKHSKMPPRLGTCSNYLLGLELKSKVFYSLHRGTMDIPSVVSKKPNVQTHDGVSNISDSAIISNSSYPIIMIGPGTGIAPFMSFLEYRKSHGIRDNVMFFGCRYKKKDYLYQEELKQYVDSGFLKLFTAFSRDVDQVRSEELGGLESADSEQKTDPESETRSNTEQHLVNQSAETNNGIDSSLGSTEPAAKHTGERKTYVQHLILQQSPLVYDLLINKKAHVYVAGRLNSMPDQVFDAFASALTNNDMSQNSAKSFLESMKKSKKYQVECWE</sequence>
<evidence type="ECO:0000256" key="4">
    <source>
        <dbReference type="ARBA" id="ARBA00022643"/>
    </source>
</evidence>
<dbReference type="PROSITE" id="PS50902">
    <property type="entry name" value="FLAVODOXIN_LIKE"/>
    <property type="match status" value="1"/>
</dbReference>
<name>A0A2T9ZDF6_9FUNG</name>
<dbReference type="SUPFAM" id="SSF52343">
    <property type="entry name" value="Ferredoxin reductase-like, C-terminal NADP-linked domain"/>
    <property type="match status" value="1"/>
</dbReference>
<feature type="domain" description="FAD-binding FR-type" evidence="10">
    <location>
        <begin position="196"/>
        <end position="445"/>
    </location>
</feature>
<feature type="domain" description="Flavodoxin-like" evidence="9">
    <location>
        <begin position="7"/>
        <end position="153"/>
    </location>
</feature>
<dbReference type="PANTHER" id="PTHR19384:SF10">
    <property type="entry name" value="NADPH-DEPENDENT DIFLAVIN OXIDOREDUCTASE 1"/>
    <property type="match status" value="1"/>
</dbReference>
<dbReference type="InterPro" id="IPR001433">
    <property type="entry name" value="OxRdtase_FAD/NAD-bd"/>
</dbReference>
<dbReference type="Gene3D" id="1.20.990.10">
    <property type="entry name" value="NADPH-cytochrome p450 Reductase, Chain A, domain 3"/>
    <property type="match status" value="1"/>
</dbReference>
<dbReference type="InterPro" id="IPR017927">
    <property type="entry name" value="FAD-bd_FR_type"/>
</dbReference>
<keyword evidence="3" id="KW-0285">Flavoprotein</keyword>
<dbReference type="Pfam" id="PF00258">
    <property type="entry name" value="Flavodoxin_1"/>
    <property type="match status" value="1"/>
</dbReference>
<dbReference type="PRINTS" id="PR00369">
    <property type="entry name" value="FLAVODOXIN"/>
</dbReference>